<comment type="subcellular location">
    <subcellularLocation>
        <location evidence="1">Cell envelope</location>
    </subcellularLocation>
</comment>
<dbReference type="InterPro" id="IPR009056">
    <property type="entry name" value="Cyt_c-like_dom"/>
</dbReference>
<dbReference type="PANTHER" id="PTHR30600">
    <property type="entry name" value="CYTOCHROME C PEROXIDASE-RELATED"/>
    <property type="match status" value="1"/>
</dbReference>
<evidence type="ECO:0000256" key="1">
    <source>
        <dbReference type="ARBA" id="ARBA00004196"/>
    </source>
</evidence>
<evidence type="ECO:0000256" key="3">
    <source>
        <dbReference type="ARBA" id="ARBA00022723"/>
    </source>
</evidence>
<comment type="caution">
    <text evidence="8">The sequence shown here is derived from an EMBL/GenBank/DDBJ whole genome shotgun (WGS) entry which is preliminary data.</text>
</comment>
<dbReference type="GO" id="GO:0004130">
    <property type="term" value="F:cytochrome-c peroxidase activity"/>
    <property type="evidence" value="ECO:0007669"/>
    <property type="project" value="TreeGrafter"/>
</dbReference>
<dbReference type="Proteomes" id="UP000559860">
    <property type="component" value="Unassembled WGS sequence"/>
</dbReference>
<keyword evidence="8" id="KW-0575">Peroxidase</keyword>
<proteinExistence type="predicted"/>
<evidence type="ECO:0000313" key="8">
    <source>
        <dbReference type="EMBL" id="MBB2166795.1"/>
    </source>
</evidence>
<dbReference type="RefSeq" id="WP_182984528.1">
    <property type="nucleotide sequence ID" value="NZ_JABEQD010000001.1"/>
</dbReference>
<accession>A0A7W4IPP6</accession>
<dbReference type="PROSITE" id="PS51007">
    <property type="entry name" value="CYTC"/>
    <property type="match status" value="2"/>
</dbReference>
<protein>
    <submittedName>
        <fullName evidence="8">Cytochrome C peroxidase</fullName>
    </submittedName>
</protein>
<dbReference type="GO" id="GO:0009055">
    <property type="term" value="F:electron transfer activity"/>
    <property type="evidence" value="ECO:0007669"/>
    <property type="project" value="InterPro"/>
</dbReference>
<evidence type="ECO:0000256" key="6">
    <source>
        <dbReference type="PROSITE-ProRule" id="PRU00433"/>
    </source>
</evidence>
<organism evidence="8 9">
    <name type="scientific">Gluconacetobacter aggeris</name>
    <dbReference type="NCBI Taxonomy" id="1286186"/>
    <lineage>
        <taxon>Bacteria</taxon>
        <taxon>Pseudomonadati</taxon>
        <taxon>Pseudomonadota</taxon>
        <taxon>Alphaproteobacteria</taxon>
        <taxon>Acetobacterales</taxon>
        <taxon>Acetobacteraceae</taxon>
        <taxon>Gluconacetobacter</taxon>
    </lineage>
</organism>
<evidence type="ECO:0000256" key="2">
    <source>
        <dbReference type="ARBA" id="ARBA00022617"/>
    </source>
</evidence>
<keyword evidence="2 6" id="KW-0349">Heme</keyword>
<keyword evidence="4" id="KW-0560">Oxidoreductase</keyword>
<dbReference type="AlphaFoldDB" id="A0A7W4IPP6"/>
<keyword evidence="3 6" id="KW-0479">Metal-binding</keyword>
<keyword evidence="5 6" id="KW-0408">Iron</keyword>
<dbReference type="GO" id="GO:0020037">
    <property type="term" value="F:heme binding"/>
    <property type="evidence" value="ECO:0007669"/>
    <property type="project" value="InterPro"/>
</dbReference>
<evidence type="ECO:0000256" key="5">
    <source>
        <dbReference type="ARBA" id="ARBA00023004"/>
    </source>
</evidence>
<sequence>MQLGRRLFYDADLSADGSMSCATCHAQRHAFADGNRTHPGVTDQPGVRNVPSLANVGAFSTLTWIDQHVTRLDRQFFIPVIGHHPVEMGMPDRATLVGRIAGNVCYRHLFARAFPRAQGRIDAVSIATAVALFERTLVSRDSAWDQARQGQARLEPEAARGQALFFGREHCAACHAGALLTDMRFHTIDPTHPARIRTPSLRNVAVTAPYLHDGTAPTLRAAIAAHGQALPDDDEAALESFLRALTDAHFLHDPALALPPESCPA</sequence>
<dbReference type="InterPro" id="IPR036909">
    <property type="entry name" value="Cyt_c-like_dom_sf"/>
</dbReference>
<dbReference type="GO" id="GO:0046872">
    <property type="term" value="F:metal ion binding"/>
    <property type="evidence" value="ECO:0007669"/>
    <property type="project" value="UniProtKB-KW"/>
</dbReference>
<dbReference type="InterPro" id="IPR051395">
    <property type="entry name" value="Cytochrome_c_Peroxidase/MauG"/>
</dbReference>
<feature type="domain" description="Cytochrome c" evidence="7">
    <location>
        <begin position="1"/>
        <end position="137"/>
    </location>
</feature>
<dbReference type="Gene3D" id="1.10.760.10">
    <property type="entry name" value="Cytochrome c-like domain"/>
    <property type="match status" value="3"/>
</dbReference>
<dbReference type="EMBL" id="JABEQD010000001">
    <property type="protein sequence ID" value="MBB2166795.1"/>
    <property type="molecule type" value="Genomic_DNA"/>
</dbReference>
<dbReference type="Pfam" id="PF03150">
    <property type="entry name" value="CCP_MauG"/>
    <property type="match status" value="1"/>
</dbReference>
<evidence type="ECO:0000313" key="9">
    <source>
        <dbReference type="Proteomes" id="UP000559860"/>
    </source>
</evidence>
<dbReference type="InterPro" id="IPR004852">
    <property type="entry name" value="Di-haem_cyt_c_peroxidsae"/>
</dbReference>
<gene>
    <name evidence="8" type="ORF">HLH36_00220</name>
</gene>
<dbReference type="GO" id="GO:0030313">
    <property type="term" value="C:cell envelope"/>
    <property type="evidence" value="ECO:0007669"/>
    <property type="project" value="UniProtKB-SubCell"/>
</dbReference>
<reference evidence="8 9" key="1">
    <citation type="submission" date="2020-04" db="EMBL/GenBank/DDBJ databases">
        <title>Description of novel Gluconacetobacter.</title>
        <authorList>
            <person name="Sombolestani A."/>
        </authorList>
    </citation>
    <scope>NUCLEOTIDE SEQUENCE [LARGE SCALE GENOMIC DNA]</scope>
    <source>
        <strain evidence="8 9">LMG 27801</strain>
    </source>
</reference>
<feature type="domain" description="Cytochrome c" evidence="7">
    <location>
        <begin position="156"/>
        <end position="246"/>
    </location>
</feature>
<name>A0A7W4IPP6_9PROT</name>
<keyword evidence="9" id="KW-1185">Reference proteome</keyword>
<evidence type="ECO:0000259" key="7">
    <source>
        <dbReference type="PROSITE" id="PS51007"/>
    </source>
</evidence>
<evidence type="ECO:0000256" key="4">
    <source>
        <dbReference type="ARBA" id="ARBA00023002"/>
    </source>
</evidence>
<dbReference type="SUPFAM" id="SSF46626">
    <property type="entry name" value="Cytochrome c"/>
    <property type="match status" value="2"/>
</dbReference>